<dbReference type="Gene3D" id="3.40.630.30">
    <property type="match status" value="1"/>
</dbReference>
<dbReference type="SUPFAM" id="SSF55729">
    <property type="entry name" value="Acyl-CoA N-acyltransferases (Nat)"/>
    <property type="match status" value="1"/>
</dbReference>
<dbReference type="PANTHER" id="PTHR43420">
    <property type="entry name" value="ACETYLTRANSFERASE"/>
    <property type="match status" value="1"/>
</dbReference>
<comment type="caution">
    <text evidence="4">The sequence shown here is derived from an EMBL/GenBank/DDBJ whole genome shotgun (WGS) entry which is preliminary data.</text>
</comment>
<dbReference type="PROSITE" id="PS51186">
    <property type="entry name" value="GNAT"/>
    <property type="match status" value="1"/>
</dbReference>
<feature type="domain" description="N-acetyltransferase" evidence="3">
    <location>
        <begin position="4"/>
        <end position="178"/>
    </location>
</feature>
<evidence type="ECO:0000313" key="5">
    <source>
        <dbReference type="Proteomes" id="UP000438120"/>
    </source>
</evidence>
<dbReference type="CDD" id="cd04301">
    <property type="entry name" value="NAT_SF"/>
    <property type="match status" value="1"/>
</dbReference>
<dbReference type="OrthoDB" id="357176at2"/>
<organism evidence="4 5">
    <name type="scientific">Lactobacillus porci</name>
    <dbReference type="NCBI Taxonomy" id="2012477"/>
    <lineage>
        <taxon>Bacteria</taxon>
        <taxon>Bacillati</taxon>
        <taxon>Bacillota</taxon>
        <taxon>Bacilli</taxon>
        <taxon>Lactobacillales</taxon>
        <taxon>Lactobacillaceae</taxon>
        <taxon>Lactobacillus</taxon>
    </lineage>
</organism>
<evidence type="ECO:0000313" key="4">
    <source>
        <dbReference type="EMBL" id="MST86849.1"/>
    </source>
</evidence>
<dbReference type="InterPro" id="IPR000182">
    <property type="entry name" value="GNAT_dom"/>
</dbReference>
<keyword evidence="2" id="KW-0012">Acyltransferase</keyword>
<dbReference type="EMBL" id="VUMX01000008">
    <property type="protein sequence ID" value="MST86849.1"/>
    <property type="molecule type" value="Genomic_DNA"/>
</dbReference>
<dbReference type="InterPro" id="IPR050680">
    <property type="entry name" value="YpeA/RimI_acetyltransf"/>
</dbReference>
<keyword evidence="1 4" id="KW-0808">Transferase</keyword>
<gene>
    <name evidence="4" type="ORF">FYJ62_04130</name>
</gene>
<dbReference type="RefSeq" id="WP_154548026.1">
    <property type="nucleotide sequence ID" value="NZ_VUMX01000008.1"/>
</dbReference>
<dbReference type="AlphaFoldDB" id="A0A6A8MDR1"/>
<evidence type="ECO:0000256" key="1">
    <source>
        <dbReference type="ARBA" id="ARBA00022679"/>
    </source>
</evidence>
<dbReference type="InterPro" id="IPR016181">
    <property type="entry name" value="Acyl_CoA_acyltransferase"/>
</dbReference>
<reference evidence="4 5" key="1">
    <citation type="submission" date="2019-08" db="EMBL/GenBank/DDBJ databases">
        <title>In-depth cultivation of the pig gut microbiome towards novel bacterial diversity and tailored functional studies.</title>
        <authorList>
            <person name="Wylensek D."/>
            <person name="Hitch T.C.A."/>
            <person name="Clavel T."/>
        </authorList>
    </citation>
    <scope>NUCLEOTIDE SEQUENCE [LARGE SCALE GENOMIC DNA]</scope>
    <source>
        <strain evidence="4 5">Bifido-178-WT-2B</strain>
    </source>
</reference>
<protein>
    <submittedName>
        <fullName evidence="4">GNAT family N-acetyltransferase</fullName>
    </submittedName>
</protein>
<dbReference type="GO" id="GO:0016747">
    <property type="term" value="F:acyltransferase activity, transferring groups other than amino-acyl groups"/>
    <property type="evidence" value="ECO:0007669"/>
    <property type="project" value="InterPro"/>
</dbReference>
<proteinExistence type="predicted"/>
<dbReference type="Proteomes" id="UP000438120">
    <property type="component" value="Unassembled WGS sequence"/>
</dbReference>
<evidence type="ECO:0000259" key="3">
    <source>
        <dbReference type="PROSITE" id="PS51186"/>
    </source>
</evidence>
<evidence type="ECO:0000256" key="2">
    <source>
        <dbReference type="ARBA" id="ARBA00023315"/>
    </source>
</evidence>
<name>A0A6A8MDR1_9LACO</name>
<accession>A0A6A8MDR1</accession>
<dbReference type="Pfam" id="PF00583">
    <property type="entry name" value="Acetyltransf_1"/>
    <property type="match status" value="1"/>
</dbReference>
<keyword evidence="5" id="KW-1185">Reference proteome</keyword>
<sequence length="178" mass="20299">MSNIINRCAQAEDKPAVRTFYMEVCRHQVYDEYGPSWHWGKYPTQDGLAEAVDQQQFLLSLKDNRIMAACQLTVGNDPIYLPFAWPTPIKDDKEIAIIHLYAVHPDFRGQGLSAVLLNYAKEAAKQLGCKVIRMDCKSGNLPARKLYERNGFNYFATAKVRYKDTGPTSCDLLEYVLK</sequence>